<dbReference type="InterPro" id="IPR037048">
    <property type="entry name" value="KorB_C_sf"/>
</dbReference>
<dbReference type="InterPro" id="IPR050336">
    <property type="entry name" value="Chromosome_partition/occlusion"/>
</dbReference>
<keyword evidence="7" id="KW-0614">Plasmid</keyword>
<dbReference type="PANTHER" id="PTHR33375:SF1">
    <property type="entry name" value="CHROMOSOME-PARTITIONING PROTEIN PARB-RELATED"/>
    <property type="match status" value="1"/>
</dbReference>
<feature type="domain" description="ParB-like N-terminal" evidence="6">
    <location>
        <begin position="49"/>
        <end position="142"/>
    </location>
</feature>
<dbReference type="Gene3D" id="6.10.250.140">
    <property type="match status" value="1"/>
</dbReference>
<dbReference type="PANTHER" id="PTHR33375">
    <property type="entry name" value="CHROMOSOME-PARTITIONING PROTEIN PARB-RELATED"/>
    <property type="match status" value="1"/>
</dbReference>
<dbReference type="InterPro" id="IPR036086">
    <property type="entry name" value="ParB/Sulfiredoxin_sf"/>
</dbReference>
<dbReference type="AlphaFoldDB" id="A0A515HIX5"/>
<keyword evidence="3" id="KW-0238">DNA-binding</keyword>
<dbReference type="Gene3D" id="2.30.30.150">
    <property type="entry name" value="KorB, C-terminal domain"/>
    <property type="match status" value="1"/>
</dbReference>
<dbReference type="InterPro" id="IPR010575">
    <property type="entry name" value="KorB_C"/>
</dbReference>
<dbReference type="CDD" id="cd16398">
    <property type="entry name" value="KorB_N_like"/>
    <property type="match status" value="1"/>
</dbReference>
<dbReference type="Pfam" id="PF06613">
    <property type="entry name" value="KorB_C"/>
    <property type="match status" value="1"/>
</dbReference>
<dbReference type="Gene3D" id="3.90.1530.30">
    <property type="match status" value="1"/>
</dbReference>
<feature type="compositionally biased region" description="Low complexity" evidence="5">
    <location>
        <begin position="1"/>
        <end position="37"/>
    </location>
</feature>
<dbReference type="SUPFAM" id="SSF110849">
    <property type="entry name" value="ParB/Sulfiredoxin"/>
    <property type="match status" value="1"/>
</dbReference>
<gene>
    <name evidence="7" type="primary">korB</name>
    <name evidence="7" type="ORF">pTL50_00011</name>
</gene>
<keyword evidence="1" id="KW-0678">Repressor</keyword>
<dbReference type="GO" id="GO:0045892">
    <property type="term" value="P:negative regulation of DNA-templated transcription"/>
    <property type="evidence" value="ECO:0007669"/>
    <property type="project" value="InterPro"/>
</dbReference>
<evidence type="ECO:0000256" key="2">
    <source>
        <dbReference type="ARBA" id="ARBA00023015"/>
    </source>
</evidence>
<feature type="region of interest" description="Disordered" evidence="5">
    <location>
        <begin position="1"/>
        <end position="73"/>
    </location>
</feature>
<dbReference type="InterPro" id="IPR008988">
    <property type="entry name" value="Transcriptional_repressor_C"/>
</dbReference>
<sequence>MSAAQNAKKKATAAPQKPQAAGMGLDSLGDLAGLLNDPQAANTGTGGPRELPLDLIDEDPHQPRTADNPGFSPESIAEIGATIKERGVKSPISVRDNPEQPGRYLINHGARRYRGSKWAEKTTIPGFIDNNYNEADQVIENLQRNELTAREIADFIGRELAKGKKKGEIAKEIGKSPAFVTQHVTLLDLPEPIAEAFNSGRAKDVTVINELVTAYKKNPDEVGAWLADDSQELTRGSVKLLREFLDDKRSQDGDRDPNTVDAFTGRADAEGGDGESDEDAKEKKEPKEQDPDKLKKAIVQVEHDGRPARIILNRRPPAEGFAWLKYEDDGQEFEANLAQVKLVALLEG</sequence>
<dbReference type="GO" id="GO:0007059">
    <property type="term" value="P:chromosome segregation"/>
    <property type="evidence" value="ECO:0007669"/>
    <property type="project" value="TreeGrafter"/>
</dbReference>
<proteinExistence type="predicted"/>
<dbReference type="Pfam" id="PF02195">
    <property type="entry name" value="ParB_N"/>
    <property type="match status" value="1"/>
</dbReference>
<feature type="compositionally biased region" description="Basic and acidic residues" evidence="5">
    <location>
        <begin position="280"/>
        <end position="295"/>
    </location>
</feature>
<dbReference type="InterPro" id="IPR013741">
    <property type="entry name" value="KorB_domain"/>
</dbReference>
<organism evidence="7">
    <name type="scientific">Sym plasmid</name>
    <dbReference type="NCBI Taxonomy" id="28430"/>
    <lineage>
        <taxon>other sequences</taxon>
        <taxon>plasmids</taxon>
    </lineage>
</organism>
<protein>
    <submittedName>
        <fullName evidence="7">Transcriptional repressor protein KorB</fullName>
    </submittedName>
</protein>
<dbReference type="SUPFAM" id="SSF109709">
    <property type="entry name" value="KorB DNA-binding domain-like"/>
    <property type="match status" value="1"/>
</dbReference>
<dbReference type="Pfam" id="PF08535">
    <property type="entry name" value="KorB"/>
    <property type="match status" value="1"/>
</dbReference>
<evidence type="ECO:0000259" key="6">
    <source>
        <dbReference type="SMART" id="SM00470"/>
    </source>
</evidence>
<dbReference type="InterPro" id="IPR004437">
    <property type="entry name" value="ParB/RepB/Spo0J"/>
</dbReference>
<dbReference type="EMBL" id="MH392238">
    <property type="protein sequence ID" value="QDL89363.1"/>
    <property type="molecule type" value="Genomic_DNA"/>
</dbReference>
<dbReference type="InterPro" id="IPR003115">
    <property type="entry name" value="ParB_N"/>
</dbReference>
<feature type="region of interest" description="Disordered" evidence="5">
    <location>
        <begin position="248"/>
        <end position="295"/>
    </location>
</feature>
<dbReference type="Gene3D" id="1.10.10.730">
    <property type="entry name" value="KorB DNA-binding domain"/>
    <property type="match status" value="1"/>
</dbReference>
<feature type="compositionally biased region" description="Acidic residues" evidence="5">
    <location>
        <begin position="270"/>
        <end position="279"/>
    </location>
</feature>
<evidence type="ECO:0000256" key="3">
    <source>
        <dbReference type="ARBA" id="ARBA00023125"/>
    </source>
</evidence>
<accession>A0A515HIX5</accession>
<evidence type="ECO:0000313" key="7">
    <source>
        <dbReference type="EMBL" id="QDL89363.1"/>
    </source>
</evidence>
<dbReference type="GO" id="GO:0003677">
    <property type="term" value="F:DNA binding"/>
    <property type="evidence" value="ECO:0007669"/>
    <property type="project" value="UniProtKB-KW"/>
</dbReference>
<dbReference type="NCBIfam" id="TIGR00180">
    <property type="entry name" value="parB_part"/>
    <property type="match status" value="1"/>
</dbReference>
<keyword evidence="2" id="KW-0805">Transcription regulation</keyword>
<feature type="compositionally biased region" description="Basic and acidic residues" evidence="5">
    <location>
        <begin position="248"/>
        <end position="258"/>
    </location>
</feature>
<dbReference type="InterPro" id="IPR042075">
    <property type="entry name" value="KorB_DNA-db"/>
</dbReference>
<dbReference type="SUPFAM" id="SSF50037">
    <property type="entry name" value="C-terminal domain of transcriptional repressors"/>
    <property type="match status" value="1"/>
</dbReference>
<dbReference type="SMART" id="SM00470">
    <property type="entry name" value="ParB"/>
    <property type="match status" value="1"/>
</dbReference>
<dbReference type="FunFam" id="1.10.10.730:FF:000001">
    <property type="entry name" value="Transcriptional repressor protein KorB"/>
    <property type="match status" value="1"/>
</dbReference>
<keyword evidence="4" id="KW-0804">Transcription</keyword>
<geneLocation type="plasmid" evidence="7">
    <name>pTL50</name>
</geneLocation>
<evidence type="ECO:0000256" key="4">
    <source>
        <dbReference type="ARBA" id="ARBA00023163"/>
    </source>
</evidence>
<evidence type="ECO:0000256" key="1">
    <source>
        <dbReference type="ARBA" id="ARBA00022491"/>
    </source>
</evidence>
<reference evidence="7" key="1">
    <citation type="submission" date="2018-05" db="EMBL/GenBank/DDBJ databases">
        <title>Plant species dependent abundance and diversity of IncP-1 plasmids in the rhizosphere - sequence analysis provides new insights into the role as efficient and dynamic means for rapid bacterial adaptation.</title>
        <authorList>
            <person name="Nour E."/>
            <person name="Shintani M."/>
            <person name="Elsayed T."/>
            <person name="Blau K."/>
            <person name="Jechalke S."/>
            <person name="Sproeer C."/>
            <person name="Bunk B."/>
            <person name="Overmann J."/>
            <person name="Smalla K."/>
        </authorList>
    </citation>
    <scope>NUCLEOTIDE SEQUENCE</scope>
    <source>
        <plasmid evidence="7">pTL50</plasmid>
    </source>
</reference>
<name>A0A515HIX5_9ZZZZ</name>
<evidence type="ECO:0000256" key="5">
    <source>
        <dbReference type="SAM" id="MobiDB-lite"/>
    </source>
</evidence>
<dbReference type="GO" id="GO:0005694">
    <property type="term" value="C:chromosome"/>
    <property type="evidence" value="ECO:0007669"/>
    <property type="project" value="TreeGrafter"/>
</dbReference>